<dbReference type="Gene3D" id="3.60.15.10">
    <property type="entry name" value="Ribonuclease Z/Hydroxyacylglutathione hydrolase-like"/>
    <property type="match status" value="2"/>
</dbReference>
<dbReference type="PANTHER" id="PTHR30619:SF1">
    <property type="entry name" value="RECOMBINATION PROTEIN 2"/>
    <property type="match status" value="1"/>
</dbReference>
<keyword evidence="2" id="KW-1185">Reference proteome</keyword>
<protein>
    <recommendedName>
        <fullName evidence="3">MBL fold metallo-hydrolase</fullName>
    </recommendedName>
</protein>
<dbReference type="PANTHER" id="PTHR30619">
    <property type="entry name" value="DNA INTERNALIZATION/COMPETENCE PROTEIN COMEC/REC2"/>
    <property type="match status" value="1"/>
</dbReference>
<evidence type="ECO:0008006" key="3">
    <source>
        <dbReference type="Google" id="ProtNLM"/>
    </source>
</evidence>
<reference evidence="1 2" key="1">
    <citation type="submission" date="2020-10" db="EMBL/GenBank/DDBJ databases">
        <title>Nocardioides sp. isolated from sludge.</title>
        <authorList>
            <person name="Zhang X."/>
        </authorList>
    </citation>
    <scope>NUCLEOTIDE SEQUENCE [LARGE SCALE GENOMIC DNA]</scope>
    <source>
        <strain evidence="1 2">Y6</strain>
    </source>
</reference>
<organism evidence="1 2">
    <name type="scientific">Nocardioides malaquae</name>
    <dbReference type="NCBI Taxonomy" id="2773426"/>
    <lineage>
        <taxon>Bacteria</taxon>
        <taxon>Bacillati</taxon>
        <taxon>Actinomycetota</taxon>
        <taxon>Actinomycetes</taxon>
        <taxon>Propionibacteriales</taxon>
        <taxon>Nocardioidaceae</taxon>
        <taxon>Nocardioides</taxon>
    </lineage>
</organism>
<dbReference type="Proteomes" id="UP000756387">
    <property type="component" value="Unassembled WGS sequence"/>
</dbReference>
<dbReference type="SUPFAM" id="SSF56281">
    <property type="entry name" value="Metallo-hydrolase/oxidoreductase"/>
    <property type="match status" value="1"/>
</dbReference>
<dbReference type="EMBL" id="JADCSA010000010">
    <property type="protein sequence ID" value="MBE7325182.1"/>
    <property type="molecule type" value="Genomic_DNA"/>
</dbReference>
<accession>A0ABR9RUF1</accession>
<proteinExistence type="predicted"/>
<sequence>MSRRLLRRGSARWSVTYSQWAVGAGFFHSQEFAARVDGRLEPFFRVVYDCGTNRKRCVIEREVDAFTGRHGKRHDLLFISHFDKDHVSGLPVLKDRGVQFTRVIAPLLPVEERILAYTKSLVQSDTSASDDEDEDFYRRLVAFPEATLQDLCEEVEVVPPGQTEPTGELAGQTLASTFSGNDLDLHRVLKPGMCSVDLAGTPADKPENFTALWTFRYYVLQRVRRQAPRFVEELGVSLGLTVPETADCLQDPNCVLELVTSYQDQLREAYDALRGLGSRNDTSLCLYSGPAVSPSSYSTFRSRGIHEHVERPEVGSWQLLPGWLGTGDAPLKSERAIAEFNRVFDNLKVNAGYLTLPHHGSRHNHNEDIFNGFSSPPTCVVSADGLYGHPHQKVILSATNQGSTVLVVTTSTKARSVESCSIKFGG</sequence>
<gene>
    <name evidence="1" type="ORF">IEQ44_10995</name>
</gene>
<comment type="caution">
    <text evidence="1">The sequence shown here is derived from an EMBL/GenBank/DDBJ whole genome shotgun (WGS) entry which is preliminary data.</text>
</comment>
<evidence type="ECO:0000313" key="1">
    <source>
        <dbReference type="EMBL" id="MBE7325182.1"/>
    </source>
</evidence>
<dbReference type="InterPro" id="IPR036866">
    <property type="entry name" value="RibonucZ/Hydroxyglut_hydro"/>
</dbReference>
<dbReference type="RefSeq" id="WP_193638516.1">
    <property type="nucleotide sequence ID" value="NZ_JADCSA010000010.1"/>
</dbReference>
<name>A0ABR9RUF1_9ACTN</name>
<dbReference type="InterPro" id="IPR052159">
    <property type="entry name" value="Competence_DNA_uptake"/>
</dbReference>
<evidence type="ECO:0000313" key="2">
    <source>
        <dbReference type="Proteomes" id="UP000756387"/>
    </source>
</evidence>